<evidence type="ECO:0000313" key="2">
    <source>
        <dbReference type="Proteomes" id="UP000465306"/>
    </source>
</evidence>
<accession>A0ABQ1BGP9</accession>
<evidence type="ECO:0000313" key="1">
    <source>
        <dbReference type="EMBL" id="GFG62879.1"/>
    </source>
</evidence>
<proteinExistence type="predicted"/>
<protein>
    <submittedName>
        <fullName evidence="1">Uncharacterized protein</fullName>
    </submittedName>
</protein>
<sequence length="74" mass="8132">MGTRPVPRTGRGDVISPEWHSRRWLRLLARPKMASDLRADRIDNASSDRFDASGSKVGAKYCAATGMAVGRMIT</sequence>
<keyword evidence="2" id="KW-1185">Reference proteome</keyword>
<organism evidence="1 2">
    <name type="scientific">Mycobacterium kubicae</name>
    <dbReference type="NCBI Taxonomy" id="120959"/>
    <lineage>
        <taxon>Bacteria</taxon>
        <taxon>Bacillati</taxon>
        <taxon>Actinomycetota</taxon>
        <taxon>Actinomycetes</taxon>
        <taxon>Mycobacteriales</taxon>
        <taxon>Mycobacteriaceae</taxon>
        <taxon>Mycobacterium</taxon>
        <taxon>Mycobacterium simiae complex</taxon>
    </lineage>
</organism>
<reference evidence="1 2" key="1">
    <citation type="journal article" date="2019" name="Emerg. Microbes Infect.">
        <title>Comprehensive subspecies identification of 175 nontuberculous mycobacteria species based on 7547 genomic profiles.</title>
        <authorList>
            <person name="Matsumoto Y."/>
            <person name="Kinjo T."/>
            <person name="Motooka D."/>
            <person name="Nabeya D."/>
            <person name="Jung N."/>
            <person name="Uechi K."/>
            <person name="Horii T."/>
            <person name="Iida T."/>
            <person name="Fujita J."/>
            <person name="Nakamura S."/>
        </authorList>
    </citation>
    <scope>NUCLEOTIDE SEQUENCE [LARGE SCALE GENOMIC DNA]</scope>
    <source>
        <strain evidence="1 2">JCM 13573</strain>
    </source>
</reference>
<name>A0ABQ1BGP9_9MYCO</name>
<dbReference type="EMBL" id="BLKU01000002">
    <property type="protein sequence ID" value="GFG62879.1"/>
    <property type="molecule type" value="Genomic_DNA"/>
</dbReference>
<comment type="caution">
    <text evidence="1">The sequence shown here is derived from an EMBL/GenBank/DDBJ whole genome shotgun (WGS) entry which is preliminary data.</text>
</comment>
<gene>
    <name evidence="1" type="ORF">MKUB_03690</name>
</gene>
<dbReference type="Proteomes" id="UP000465306">
    <property type="component" value="Unassembled WGS sequence"/>
</dbReference>